<dbReference type="Pfam" id="PF11374">
    <property type="entry name" value="DUF3176"/>
    <property type="match status" value="1"/>
</dbReference>
<feature type="transmembrane region" description="Helical" evidence="2">
    <location>
        <begin position="79"/>
        <end position="98"/>
    </location>
</feature>
<protein>
    <submittedName>
        <fullName evidence="4">DUF3176 containing protein</fullName>
    </submittedName>
    <submittedName>
        <fullName evidence="3">DUF3176 multi-domain protein</fullName>
    </submittedName>
</protein>
<evidence type="ECO:0000313" key="6">
    <source>
        <dbReference type="Proteomes" id="UP000249757"/>
    </source>
</evidence>
<name>A0A2W1G200_9PLEO</name>
<dbReference type="Proteomes" id="UP000245464">
    <property type="component" value="Chromosome 2"/>
</dbReference>
<reference evidence="6" key="4">
    <citation type="journal article" date="2022" name="Microb. Genom.">
        <title>A global pangenome for the wheat fungal pathogen Pyrenophora tritici-repentis and prediction of effector protein structural homology.</title>
        <authorList>
            <person name="Moolhuijzen P.M."/>
            <person name="See P.T."/>
            <person name="Shi G."/>
            <person name="Powell H.R."/>
            <person name="Cockram J."/>
            <person name="Jorgensen L.N."/>
            <person name="Benslimane H."/>
            <person name="Strelkov S.E."/>
            <person name="Turner J."/>
            <person name="Liu Z."/>
            <person name="Moffat C.S."/>
        </authorList>
    </citation>
    <scope>NUCLEOTIDE SEQUENCE [LARGE SCALE GENOMIC DNA]</scope>
</reference>
<evidence type="ECO:0000256" key="2">
    <source>
        <dbReference type="SAM" id="Phobius"/>
    </source>
</evidence>
<sequence length="695" mass="76493">MEASQPPPSRPLLSQRNDRTNSRAKEPCVETKESPEQSKGCLPSFLGTMAAIPRGIGRGWTRFSNGSSRMWKKGWTAETFSCIFALLALLGLVATLLAHQDKPLPDWPQIVGINSIVSIFSMLIRAGVGMVLAEGISQSKWQWFRTARTLGDMEKFDSASRGAWGSVLLLFGFRIKKPYFIASMGAFITIMAAFTGFAAQQLIIFQDCQRPDNSAPVGIRRSNYFNAVGDRLGSQLYDEFLPMAVAMDIGMLQPVEDRTQALSYGCTTGNCTFPASDGPAYSTIAIGHTCDDVTSQVQEIPLTRNHDYAYAGTKIMSEPYENGTTSNPSNTTSMVEGYFNTTLPNGTYVWNIGLSLPLGDDQYSTDPLKFAMFGWPGALVTGVSMMGYNGTLGSVKMIYRPEFNNYTYYKAVSCDLYPTVNTYAVRYHNGVLQETLLSSDRMGQDIAFGKGTIFRLATKQTIRNGTLTDCTPRSTPAPNYEGVARANVATAPINASFSALEGTPAMEVVFYPVDCVYAFSRASATGINRHLETAFQEQWLTKPAYSFNTSAALRRLYNDREMNLQSVDSFMQNLTTSMTTVLRVHGEKNFSQPALGTVWFSTTCIYVNWKWTAFPAVMIALSAVFLVLVAVESRGVESERLWKSSILAMLFCEMDEGVLREARDGGRRRVAEVAAKEKVKLGEGTEGLRLVGVDG</sequence>
<comment type="caution">
    <text evidence="4">The sequence shown here is derived from an EMBL/GenBank/DDBJ whole genome shotgun (WGS) entry which is preliminary data.</text>
</comment>
<dbReference type="PANTHER" id="PTHR35394:SF6">
    <property type="entry name" value="DUF3176 DOMAIN-CONTAINING PROTEIN"/>
    <property type="match status" value="1"/>
</dbReference>
<keyword evidence="2" id="KW-0812">Transmembrane</keyword>
<feature type="compositionally biased region" description="Pro residues" evidence="1">
    <location>
        <begin position="1"/>
        <end position="10"/>
    </location>
</feature>
<gene>
    <name evidence="4" type="ORF">Ptr86124_006040</name>
    <name evidence="3" type="ORF">PtrM4_071660</name>
</gene>
<accession>A0A2W1G200</accession>
<evidence type="ECO:0000313" key="4">
    <source>
        <dbReference type="EMBL" id="KAI1514717.1"/>
    </source>
</evidence>
<dbReference type="InterPro" id="IPR021514">
    <property type="entry name" value="DUF3176"/>
</dbReference>
<dbReference type="EMBL" id="NRDI02000007">
    <property type="protein sequence ID" value="KAI1514717.1"/>
    <property type="molecule type" value="Genomic_DNA"/>
</dbReference>
<evidence type="ECO:0000313" key="5">
    <source>
        <dbReference type="Proteomes" id="UP000245464"/>
    </source>
</evidence>
<feature type="compositionally biased region" description="Basic and acidic residues" evidence="1">
    <location>
        <begin position="16"/>
        <end position="36"/>
    </location>
</feature>
<dbReference type="AlphaFoldDB" id="A0A2W1G200"/>
<feature type="region of interest" description="Disordered" evidence="1">
    <location>
        <begin position="1"/>
        <end position="39"/>
    </location>
</feature>
<keyword evidence="2" id="KW-1133">Transmembrane helix</keyword>
<feature type="transmembrane region" description="Helical" evidence="2">
    <location>
        <begin position="110"/>
        <end position="133"/>
    </location>
</feature>
<reference evidence="4" key="2">
    <citation type="submission" date="2021-05" db="EMBL/GenBank/DDBJ databases">
        <authorList>
            <person name="Moolhuijzen P.M."/>
            <person name="Moffat C.S."/>
        </authorList>
    </citation>
    <scope>NUCLEOTIDE SEQUENCE</scope>
    <source>
        <strain evidence="4">86-124</strain>
    </source>
</reference>
<reference evidence="3 5" key="1">
    <citation type="journal article" date="2018" name="BMC Genomics">
        <title>Comparative genomics of the wheat fungal pathogen Pyrenophora tritici-repentis reveals chromosomal variations and genome plasticity.</title>
        <authorList>
            <person name="Moolhuijzen P."/>
            <person name="See P.T."/>
            <person name="Hane J.K."/>
            <person name="Shi G."/>
            <person name="Liu Z."/>
            <person name="Oliver R.P."/>
            <person name="Moffat C.S."/>
        </authorList>
    </citation>
    <scope>NUCLEOTIDE SEQUENCE [LARGE SCALE GENOMIC DNA]</scope>
    <source>
        <strain evidence="3">M4</strain>
    </source>
</reference>
<evidence type="ECO:0000313" key="3">
    <source>
        <dbReference type="EMBL" id="KAF7575542.1"/>
    </source>
</evidence>
<dbReference type="EMBL" id="NQIK02000002">
    <property type="protein sequence ID" value="KAF7575542.1"/>
    <property type="molecule type" value="Genomic_DNA"/>
</dbReference>
<feature type="transmembrane region" description="Helical" evidence="2">
    <location>
        <begin position="179"/>
        <end position="199"/>
    </location>
</feature>
<proteinExistence type="predicted"/>
<dbReference type="Proteomes" id="UP000249757">
    <property type="component" value="Unassembled WGS sequence"/>
</dbReference>
<keyword evidence="2" id="KW-0472">Membrane</keyword>
<organism evidence="4 6">
    <name type="scientific">Pyrenophora tritici-repentis</name>
    <dbReference type="NCBI Taxonomy" id="45151"/>
    <lineage>
        <taxon>Eukaryota</taxon>
        <taxon>Fungi</taxon>
        <taxon>Dikarya</taxon>
        <taxon>Ascomycota</taxon>
        <taxon>Pezizomycotina</taxon>
        <taxon>Dothideomycetes</taxon>
        <taxon>Pleosporomycetidae</taxon>
        <taxon>Pleosporales</taxon>
        <taxon>Pleosporineae</taxon>
        <taxon>Pleosporaceae</taxon>
        <taxon>Pyrenophora</taxon>
    </lineage>
</organism>
<reference evidence="4" key="3">
    <citation type="journal article" date="2022" name="bioRxiv">
        <title>A global pangenome for the wheat fungal pathogen Pyrenophora tritici-repentis and prediction of effector protein structural homology.</title>
        <authorList>
            <person name="Moolhuijzen P."/>
            <person name="See P.T."/>
            <person name="Shi G."/>
            <person name="Powell H.R."/>
            <person name="Cockram J."/>
            <person name="Jorgensen L.N."/>
            <person name="Benslimane H."/>
            <person name="Strelkov S.E."/>
            <person name="Turner J."/>
            <person name="Liu Z."/>
            <person name="Moffat C.S."/>
        </authorList>
    </citation>
    <scope>NUCLEOTIDE SEQUENCE</scope>
    <source>
        <strain evidence="4">86-124</strain>
    </source>
</reference>
<keyword evidence="6" id="KW-1185">Reference proteome</keyword>
<dbReference type="OrthoDB" id="5376804at2759"/>
<dbReference type="PANTHER" id="PTHR35394">
    <property type="entry name" value="DUF3176 DOMAIN-CONTAINING PROTEIN"/>
    <property type="match status" value="1"/>
</dbReference>
<evidence type="ECO:0000256" key="1">
    <source>
        <dbReference type="SAM" id="MobiDB-lite"/>
    </source>
</evidence>